<keyword evidence="1" id="KW-0479">Metal-binding</keyword>
<dbReference type="GO" id="GO:0033567">
    <property type="term" value="P:DNA replication, Okazaki fragment processing"/>
    <property type="evidence" value="ECO:0007669"/>
    <property type="project" value="UniProtKB-UniRule"/>
</dbReference>
<keyword evidence="4" id="KW-0255">Endonuclease</keyword>
<sequence>MRVADWVLDVPNPRALDEMHVTQAMSENHLTAAIPYPCAPSRDRRCWLQQVLEPTRSVVFLNTDTVPAPEVRIGELVHNPVEATLVSQIVETLIHCGLAEDSLGVIAPYKAQLKLLQHQLHHRPGLEIHTVDKYQGRDKDCIIMTFVRANPNHNIGELLKDWRRINVALTRARKKLILVGSIQTLESASLYMELVNVVNSKNWVVSLPFAAHQNHIFPSLLSSESPNTATEAQCNSTNKNGP</sequence>
<reference evidence="4" key="1">
    <citation type="submission" date="2022-07" db="EMBL/GenBank/DDBJ databases">
        <title>Phylogenomic reconstructions and comparative analyses of Kickxellomycotina fungi.</title>
        <authorList>
            <person name="Reynolds N.K."/>
            <person name="Stajich J.E."/>
            <person name="Barry K."/>
            <person name="Grigoriev I.V."/>
            <person name="Crous P."/>
            <person name="Smith M.E."/>
        </authorList>
    </citation>
    <scope>NUCLEOTIDE SEQUENCE</scope>
    <source>
        <strain evidence="4">RSA 1196</strain>
    </source>
</reference>
<dbReference type="InterPro" id="IPR047187">
    <property type="entry name" value="SF1_C_Upf1"/>
</dbReference>
<keyword evidence="1" id="KW-0235">DNA replication</keyword>
<protein>
    <recommendedName>
        <fullName evidence="1">DNA replication ATP-dependent helicase/nuclease</fullName>
        <ecNumber evidence="1">3.1.-.-</ecNumber>
        <ecNumber evidence="1">3.6.4.12</ecNumber>
    </recommendedName>
</protein>
<comment type="similarity">
    <text evidence="1">Belongs to the DNA2/NAM7 helicase family.</text>
</comment>
<dbReference type="Proteomes" id="UP001150925">
    <property type="component" value="Unassembled WGS sequence"/>
</dbReference>
<keyword evidence="1" id="KW-0067">ATP-binding</keyword>
<dbReference type="GO" id="GO:0005634">
    <property type="term" value="C:nucleus"/>
    <property type="evidence" value="ECO:0007669"/>
    <property type="project" value="UniProtKB-SubCell"/>
</dbReference>
<dbReference type="Pfam" id="PF13087">
    <property type="entry name" value="AAA_12"/>
    <property type="match status" value="1"/>
</dbReference>
<keyword evidence="1" id="KW-0158">Chromosome</keyword>
<accession>A0A9W8AS41</accession>
<keyword evidence="1" id="KW-0347">Helicase</keyword>
<dbReference type="AlphaFoldDB" id="A0A9W8AS41"/>
<keyword evidence="1" id="KW-0234">DNA repair</keyword>
<comment type="function">
    <text evidence="1">Key enzyme involved in DNA replication and DNA repair. Involved in Okazaki fragments processing by cleaving long flaps that escape FEN1: flaps that are longer than 27 nucleotides are coated by replication protein A complex (RPA), leading to recruit DNA2 which cleaves the flap until it is too short to bind RPA and becomes a substrate for FEN1. Also involved in 5'-end resection of DNA during double-strand break (DSB) repair by mediating the cleavage of 5'-ssDNA.</text>
</comment>
<keyword evidence="1" id="KW-0227">DNA damage</keyword>
<dbReference type="GO" id="GO:0006281">
    <property type="term" value="P:DNA repair"/>
    <property type="evidence" value="ECO:0007669"/>
    <property type="project" value="UniProtKB-KW"/>
</dbReference>
<dbReference type="GO" id="GO:0071932">
    <property type="term" value="P:replication fork reversal"/>
    <property type="evidence" value="ECO:0007669"/>
    <property type="project" value="TreeGrafter"/>
</dbReference>
<keyword evidence="1" id="KW-0539">Nucleus</keyword>
<organism evidence="4 5">
    <name type="scientific">Dispira parvispora</name>
    <dbReference type="NCBI Taxonomy" id="1520584"/>
    <lineage>
        <taxon>Eukaryota</taxon>
        <taxon>Fungi</taxon>
        <taxon>Fungi incertae sedis</taxon>
        <taxon>Zoopagomycota</taxon>
        <taxon>Kickxellomycotina</taxon>
        <taxon>Dimargaritomycetes</taxon>
        <taxon>Dimargaritales</taxon>
        <taxon>Dimargaritaceae</taxon>
        <taxon>Dispira</taxon>
    </lineage>
</organism>
<proteinExistence type="inferred from homology"/>
<dbReference type="Gene3D" id="3.40.50.300">
    <property type="entry name" value="P-loop containing nucleotide triphosphate hydrolases"/>
    <property type="match status" value="1"/>
</dbReference>
<keyword evidence="1" id="KW-0408">Iron</keyword>
<comment type="caution">
    <text evidence="4">The sequence shown here is derived from an EMBL/GenBank/DDBJ whole genome shotgun (WGS) entry which is preliminary data.</text>
</comment>
<keyword evidence="1" id="KW-0004">4Fe-4S</keyword>
<dbReference type="EMBL" id="JANBPY010001751">
    <property type="protein sequence ID" value="KAJ1958761.1"/>
    <property type="molecule type" value="Genomic_DNA"/>
</dbReference>
<dbReference type="SUPFAM" id="SSF52540">
    <property type="entry name" value="P-loop containing nucleoside triphosphate hydrolases"/>
    <property type="match status" value="1"/>
</dbReference>
<dbReference type="GO" id="GO:0017116">
    <property type="term" value="F:single-stranded DNA helicase activity"/>
    <property type="evidence" value="ECO:0007669"/>
    <property type="project" value="UniProtKB-UniRule"/>
</dbReference>
<comment type="subcellular location">
    <subcellularLocation>
        <location evidence="1">Nucleus</location>
    </subcellularLocation>
    <subcellularLocation>
        <location evidence="1">Chromosome</location>
    </subcellularLocation>
</comment>
<name>A0A9W8AS41_9FUNG</name>
<dbReference type="EC" id="3.6.4.12" evidence="1"/>
<dbReference type="OrthoDB" id="6513042at2759"/>
<evidence type="ECO:0000259" key="3">
    <source>
        <dbReference type="Pfam" id="PF13087"/>
    </source>
</evidence>
<dbReference type="InterPro" id="IPR041679">
    <property type="entry name" value="DNA2/NAM7-like_C"/>
</dbReference>
<dbReference type="InterPro" id="IPR027417">
    <property type="entry name" value="P-loop_NTPase"/>
</dbReference>
<dbReference type="EC" id="3.1.-.-" evidence="1"/>
<dbReference type="PANTHER" id="PTHR10887">
    <property type="entry name" value="DNA2/NAM7 HELICASE FAMILY"/>
    <property type="match status" value="1"/>
</dbReference>
<dbReference type="PANTHER" id="PTHR10887:SF433">
    <property type="entry name" value="DNA REPLICATION ATP-DEPENDENT HELICASE_NUCLEASE DNA2"/>
    <property type="match status" value="1"/>
</dbReference>
<evidence type="ECO:0000313" key="4">
    <source>
        <dbReference type="EMBL" id="KAJ1958761.1"/>
    </source>
</evidence>
<evidence type="ECO:0000256" key="1">
    <source>
        <dbReference type="RuleBase" id="RU367041"/>
    </source>
</evidence>
<evidence type="ECO:0000313" key="5">
    <source>
        <dbReference type="Proteomes" id="UP001150925"/>
    </source>
</evidence>
<evidence type="ECO:0000256" key="2">
    <source>
        <dbReference type="SAM" id="MobiDB-lite"/>
    </source>
</evidence>
<keyword evidence="1" id="KW-0547">Nucleotide-binding</keyword>
<keyword evidence="1" id="KW-0238">DNA-binding</keyword>
<keyword evidence="1" id="KW-0511">Multifunctional enzyme</keyword>
<dbReference type="GO" id="GO:0003677">
    <property type="term" value="F:DNA binding"/>
    <property type="evidence" value="ECO:0007669"/>
    <property type="project" value="UniProtKB-UniRule"/>
</dbReference>
<dbReference type="GO" id="GO:0051539">
    <property type="term" value="F:4 iron, 4 sulfur cluster binding"/>
    <property type="evidence" value="ECO:0007669"/>
    <property type="project" value="UniProtKB-UniRule"/>
</dbReference>
<dbReference type="GO" id="GO:0017108">
    <property type="term" value="F:5'-flap endonuclease activity"/>
    <property type="evidence" value="ECO:0007669"/>
    <property type="project" value="UniProtKB-UniRule"/>
</dbReference>
<feature type="domain" description="DNA2/NAM7 helicase-like C-terminal" evidence="3">
    <location>
        <begin position="42"/>
        <end position="181"/>
    </location>
</feature>
<keyword evidence="1" id="KW-0411">Iron-sulfur</keyword>
<dbReference type="GO" id="GO:0005524">
    <property type="term" value="F:ATP binding"/>
    <property type="evidence" value="ECO:0007669"/>
    <property type="project" value="UniProtKB-UniRule"/>
</dbReference>
<feature type="region of interest" description="Disordered" evidence="2">
    <location>
        <begin position="222"/>
        <end position="242"/>
    </location>
</feature>
<gene>
    <name evidence="4" type="primary">dna2_1</name>
    <name evidence="4" type="ORF">IWQ62_004852</name>
</gene>
<dbReference type="GO" id="GO:0046872">
    <property type="term" value="F:metal ion binding"/>
    <property type="evidence" value="ECO:0007669"/>
    <property type="project" value="UniProtKB-UniRule"/>
</dbReference>
<dbReference type="GO" id="GO:0005694">
    <property type="term" value="C:chromosome"/>
    <property type="evidence" value="ECO:0007669"/>
    <property type="project" value="UniProtKB-SubCell"/>
</dbReference>
<comment type="catalytic activity">
    <reaction evidence="1">
        <text>ATP + H2O = ADP + phosphate + H(+)</text>
        <dbReference type="Rhea" id="RHEA:13065"/>
        <dbReference type="ChEBI" id="CHEBI:15377"/>
        <dbReference type="ChEBI" id="CHEBI:15378"/>
        <dbReference type="ChEBI" id="CHEBI:30616"/>
        <dbReference type="ChEBI" id="CHEBI:43474"/>
        <dbReference type="ChEBI" id="CHEBI:456216"/>
        <dbReference type="EC" id="3.6.4.12"/>
    </reaction>
</comment>
<dbReference type="GO" id="GO:0005737">
    <property type="term" value="C:cytoplasm"/>
    <property type="evidence" value="ECO:0007669"/>
    <property type="project" value="TreeGrafter"/>
</dbReference>
<keyword evidence="1" id="KW-0540">Nuclease</keyword>
<dbReference type="InterPro" id="IPR045055">
    <property type="entry name" value="DNA2/NAM7-like"/>
</dbReference>
<dbReference type="CDD" id="cd18808">
    <property type="entry name" value="SF1_C_Upf1"/>
    <property type="match status" value="1"/>
</dbReference>
<keyword evidence="1 4" id="KW-0378">Hydrolase</keyword>
<keyword evidence="5" id="KW-1185">Reference proteome</keyword>